<name>A0A7D3VXD3_ACTVE</name>
<sequence length="125" mass="13126">MRNLVAGVLDVCCVLVFVAIGRSSHDEAGSVTGFLTTAWPFLVGVGVGWVALRAWRRRAGAVVPVGIGVWLSTVAVGMVLRVVSGQGIAFTFVLVALVFLGLVLLGWRGVARGAVVIRGDKPERV</sequence>
<dbReference type="Proteomes" id="UP000501240">
    <property type="component" value="Chromosome"/>
</dbReference>
<feature type="transmembrane region" description="Helical" evidence="1">
    <location>
        <begin position="31"/>
        <end position="52"/>
    </location>
</feature>
<dbReference type="Pfam" id="PF11255">
    <property type="entry name" value="DUF3054"/>
    <property type="match status" value="1"/>
</dbReference>
<feature type="transmembrane region" description="Helical" evidence="1">
    <location>
        <begin position="59"/>
        <end position="82"/>
    </location>
</feature>
<protein>
    <recommendedName>
        <fullName evidence="4">Transmembrane protein</fullName>
    </recommendedName>
</protein>
<dbReference type="RefSeq" id="WP_173099248.1">
    <property type="nucleotide sequence ID" value="NZ_CP053892.1"/>
</dbReference>
<proteinExistence type="predicted"/>
<reference evidence="2 3" key="1">
    <citation type="submission" date="2020-05" db="EMBL/GenBank/DDBJ databases">
        <title>Actinomadura verrucosospora NRRL-B18236 (PFL_A860) Genome sequencing and assembly.</title>
        <authorList>
            <person name="Samborskyy M."/>
        </authorList>
    </citation>
    <scope>NUCLEOTIDE SEQUENCE [LARGE SCALE GENOMIC DNA]</scope>
    <source>
        <strain evidence="2 3">NRRL:B18236</strain>
    </source>
</reference>
<evidence type="ECO:0000256" key="1">
    <source>
        <dbReference type="SAM" id="Phobius"/>
    </source>
</evidence>
<evidence type="ECO:0000313" key="3">
    <source>
        <dbReference type="Proteomes" id="UP000501240"/>
    </source>
</evidence>
<keyword evidence="1" id="KW-0812">Transmembrane</keyword>
<keyword evidence="1" id="KW-0472">Membrane</keyword>
<dbReference type="AlphaFoldDB" id="A0A7D3VXD3"/>
<feature type="transmembrane region" description="Helical" evidence="1">
    <location>
        <begin position="88"/>
        <end position="107"/>
    </location>
</feature>
<evidence type="ECO:0000313" key="2">
    <source>
        <dbReference type="EMBL" id="QKG25673.1"/>
    </source>
</evidence>
<evidence type="ECO:0008006" key="4">
    <source>
        <dbReference type="Google" id="ProtNLM"/>
    </source>
</evidence>
<keyword evidence="3" id="KW-1185">Reference proteome</keyword>
<keyword evidence="1" id="KW-1133">Transmembrane helix</keyword>
<gene>
    <name evidence="2" type="ORF">ACTIVE_7325</name>
</gene>
<dbReference type="EMBL" id="CP053892">
    <property type="protein sequence ID" value="QKG25673.1"/>
    <property type="molecule type" value="Genomic_DNA"/>
</dbReference>
<organism evidence="2 3">
    <name type="scientific">Actinomadura verrucosospora</name>
    <dbReference type="NCBI Taxonomy" id="46165"/>
    <lineage>
        <taxon>Bacteria</taxon>
        <taxon>Bacillati</taxon>
        <taxon>Actinomycetota</taxon>
        <taxon>Actinomycetes</taxon>
        <taxon>Streptosporangiales</taxon>
        <taxon>Thermomonosporaceae</taxon>
        <taxon>Actinomadura</taxon>
    </lineage>
</organism>
<dbReference type="InterPro" id="IPR021414">
    <property type="entry name" value="DUF3054"/>
</dbReference>
<accession>A0A7D3VXD3</accession>